<gene>
    <name evidence="2" type="ORF">X797_007050</name>
</gene>
<dbReference type="EMBL" id="JELW01000016">
    <property type="protein sequence ID" value="EXU99921.1"/>
    <property type="molecule type" value="Genomic_DNA"/>
</dbReference>
<feature type="chain" id="PRO_5001473765" evidence="1">
    <location>
        <begin position="18"/>
        <end position="138"/>
    </location>
</feature>
<feature type="signal peptide" evidence="1">
    <location>
        <begin position="1"/>
        <end position="17"/>
    </location>
</feature>
<dbReference type="Proteomes" id="UP000030151">
    <property type="component" value="Unassembled WGS sequence"/>
</dbReference>
<sequence>MYPLSLLAVAFAALVAGQDWDVAANRLWLAELINVWTSRLPSAGKYSRLSLAPAARAAFSFYVSVSLEANAKQGEWLPCRERGSDLRRKLKYVVGDLGILYNNHGNIHPCKKAQITDNSLAHDTKSGADSTHNAAKKP</sequence>
<evidence type="ECO:0000256" key="1">
    <source>
        <dbReference type="SAM" id="SignalP"/>
    </source>
</evidence>
<dbReference type="AlphaFoldDB" id="A0A014QYS5"/>
<comment type="caution">
    <text evidence="2">The sequence shown here is derived from an EMBL/GenBank/DDBJ whole genome shotgun (WGS) entry which is preliminary data.</text>
</comment>
<dbReference type="HOGENOM" id="CLU_1855759_0_0_1"/>
<evidence type="ECO:0000313" key="2">
    <source>
        <dbReference type="EMBL" id="EXU99921.1"/>
    </source>
</evidence>
<evidence type="ECO:0000313" key="3">
    <source>
        <dbReference type="Proteomes" id="UP000030151"/>
    </source>
</evidence>
<proteinExistence type="predicted"/>
<keyword evidence="1" id="KW-0732">Signal</keyword>
<protein>
    <submittedName>
        <fullName evidence="2">Uncharacterized protein</fullName>
    </submittedName>
</protein>
<accession>A0A014QYS5</accession>
<organism evidence="2 3">
    <name type="scientific">Metarhizium robertsii</name>
    <dbReference type="NCBI Taxonomy" id="568076"/>
    <lineage>
        <taxon>Eukaryota</taxon>
        <taxon>Fungi</taxon>
        <taxon>Dikarya</taxon>
        <taxon>Ascomycota</taxon>
        <taxon>Pezizomycotina</taxon>
        <taxon>Sordariomycetes</taxon>
        <taxon>Hypocreomycetidae</taxon>
        <taxon>Hypocreales</taxon>
        <taxon>Clavicipitaceae</taxon>
        <taxon>Metarhizium</taxon>
    </lineage>
</organism>
<name>A0A014QYS5_9HYPO</name>
<reference evidence="2 3" key="1">
    <citation type="submission" date="2014-02" db="EMBL/GenBank/DDBJ databases">
        <title>The genome sequence of the entomopathogenic fungus Metarhizium robertsii ARSEF 2575.</title>
        <authorList>
            <person name="Giuliano Garisto Donzelli B."/>
            <person name="Roe B.A."/>
            <person name="Macmil S.L."/>
            <person name="Krasnoff S.B."/>
            <person name="Gibson D.M."/>
        </authorList>
    </citation>
    <scope>NUCLEOTIDE SEQUENCE [LARGE SCALE GENOMIC DNA]</scope>
    <source>
        <strain evidence="2 3">ARSEF 2575</strain>
    </source>
</reference>